<dbReference type="EMBL" id="JACDZE010000001">
    <property type="protein sequence ID" value="MBA5629553.1"/>
    <property type="molecule type" value="Genomic_DNA"/>
</dbReference>
<dbReference type="GO" id="GO:0016740">
    <property type="term" value="F:transferase activity"/>
    <property type="evidence" value="ECO:0007669"/>
    <property type="project" value="UniProtKB-KW"/>
</dbReference>
<accession>A0A838ZS11</accession>
<sequence>MKVLYALQCTGNGHIARAQELLPLFNKYAEVDLLVSGHQSQIVLPQEPKFQFKGISLLYDAKGGLSYTKTALKNNFFKAMKDIKSVPVKEYDLVLNDFEPISAWACKLSKYPNIVGVSHQASMLFDQTPKPKNKNLLGELVLKHYAPTQEHFGFHFENYHPKIFKPIIRSAIRNLNPQNKGYYMTYLPSFSDEFLIEKLNETHVDWRIFSKTATEIYVKGNVFVFPIDQTEYLRSFENCDGILCNAGFETPAEALFLKKKLFVIPIKNQYEQECNAVALEKLGVESNRAFDLRKIQEWIDAEQKIEVDYVDQSEKIVRQILAFSSSERFVRNETNLPDPVVI</sequence>
<dbReference type="AlphaFoldDB" id="A0A838ZS11"/>
<protein>
    <submittedName>
        <fullName evidence="1">Glycosyl transferase</fullName>
    </submittedName>
</protein>
<organism evidence="1 2">
    <name type="scientific">Moheibacter lacus</name>
    <dbReference type="NCBI Taxonomy" id="2745851"/>
    <lineage>
        <taxon>Bacteria</taxon>
        <taxon>Pseudomonadati</taxon>
        <taxon>Bacteroidota</taxon>
        <taxon>Flavobacteriia</taxon>
        <taxon>Flavobacteriales</taxon>
        <taxon>Weeksellaceae</taxon>
        <taxon>Moheibacter</taxon>
    </lineage>
</organism>
<evidence type="ECO:0000313" key="1">
    <source>
        <dbReference type="EMBL" id="MBA5629553.1"/>
    </source>
</evidence>
<dbReference type="RefSeq" id="WP_182043104.1">
    <property type="nucleotide sequence ID" value="NZ_JACDZE010000001.1"/>
</dbReference>
<dbReference type="Gene3D" id="3.40.50.2000">
    <property type="entry name" value="Glycogen Phosphorylase B"/>
    <property type="match status" value="1"/>
</dbReference>
<comment type="caution">
    <text evidence="1">The sequence shown here is derived from an EMBL/GenBank/DDBJ whole genome shotgun (WGS) entry which is preliminary data.</text>
</comment>
<dbReference type="Pfam" id="PF13528">
    <property type="entry name" value="Glyco_trans_1_3"/>
    <property type="match status" value="1"/>
</dbReference>
<dbReference type="Proteomes" id="UP000552241">
    <property type="component" value="Unassembled WGS sequence"/>
</dbReference>
<evidence type="ECO:0000313" key="2">
    <source>
        <dbReference type="Proteomes" id="UP000552241"/>
    </source>
</evidence>
<reference evidence="1 2" key="1">
    <citation type="submission" date="2020-07" db="EMBL/GenBank/DDBJ databases">
        <title>Moheibacter lacus sp. nov., a member of the family Flavobacteriaceae isolated from freshwater lake sediment.</title>
        <authorList>
            <person name="Liu Y."/>
        </authorList>
    </citation>
    <scope>NUCLEOTIDE SEQUENCE [LARGE SCALE GENOMIC DNA]</scope>
    <source>
        <strain evidence="1 2">BDHS18</strain>
    </source>
</reference>
<keyword evidence="1" id="KW-0808">Transferase</keyword>
<keyword evidence="2" id="KW-1185">Reference proteome</keyword>
<gene>
    <name evidence="1" type="ORF">HU137_07190</name>
</gene>
<name>A0A838ZS11_9FLAO</name>
<proteinExistence type="predicted"/>